<protein>
    <submittedName>
        <fullName evidence="1">Uncharacterized protein</fullName>
    </submittedName>
</protein>
<proteinExistence type="predicted"/>
<dbReference type="AlphaFoldDB" id="A0AAW0DN31"/>
<sequence length="217" mass="23893">MIRLLSPYSSTALVPTPLYRRCRVLTAAPPDSLPLYLLCPTSTLRYLRTHRDQLVSSYPSLPPVHTTIVSYISLSYTSVYLDTLCTYLTPSSIVHLLSSLHRGQRIRESTLLPLPCPCLPSSRLVLALARLLLTPTFDVVLGFLSISPTPRFYPSLFSCISTSLPPSFMCAHDDSLADPLSWCPPRPARAAPSSPSSFLTFLPVAYKPPPPTHRAGL</sequence>
<evidence type="ECO:0000313" key="2">
    <source>
        <dbReference type="Proteomes" id="UP001362999"/>
    </source>
</evidence>
<dbReference type="Proteomes" id="UP001362999">
    <property type="component" value="Unassembled WGS sequence"/>
</dbReference>
<comment type="caution">
    <text evidence="1">The sequence shown here is derived from an EMBL/GenBank/DDBJ whole genome shotgun (WGS) entry which is preliminary data.</text>
</comment>
<organism evidence="1 2">
    <name type="scientific">Favolaschia claudopus</name>
    <dbReference type="NCBI Taxonomy" id="2862362"/>
    <lineage>
        <taxon>Eukaryota</taxon>
        <taxon>Fungi</taxon>
        <taxon>Dikarya</taxon>
        <taxon>Basidiomycota</taxon>
        <taxon>Agaricomycotina</taxon>
        <taxon>Agaricomycetes</taxon>
        <taxon>Agaricomycetidae</taxon>
        <taxon>Agaricales</taxon>
        <taxon>Marasmiineae</taxon>
        <taxon>Mycenaceae</taxon>
        <taxon>Favolaschia</taxon>
    </lineage>
</organism>
<keyword evidence="2" id="KW-1185">Reference proteome</keyword>
<accession>A0AAW0DN31</accession>
<gene>
    <name evidence="1" type="ORF">R3P38DRAFT_1654639</name>
</gene>
<reference evidence="1 2" key="1">
    <citation type="journal article" date="2024" name="J Genomics">
        <title>Draft genome sequencing and assembly of Favolaschia claudopus CIRM-BRFM 2984 isolated from oak limbs.</title>
        <authorList>
            <person name="Navarro D."/>
            <person name="Drula E."/>
            <person name="Chaduli D."/>
            <person name="Cazenave R."/>
            <person name="Ahrendt S."/>
            <person name="Wang J."/>
            <person name="Lipzen A."/>
            <person name="Daum C."/>
            <person name="Barry K."/>
            <person name="Grigoriev I.V."/>
            <person name="Favel A."/>
            <person name="Rosso M.N."/>
            <person name="Martin F."/>
        </authorList>
    </citation>
    <scope>NUCLEOTIDE SEQUENCE [LARGE SCALE GENOMIC DNA]</scope>
    <source>
        <strain evidence="1 2">CIRM-BRFM 2984</strain>
    </source>
</reference>
<dbReference type="EMBL" id="JAWWNJ010000007">
    <property type="protein sequence ID" value="KAK7052761.1"/>
    <property type="molecule type" value="Genomic_DNA"/>
</dbReference>
<evidence type="ECO:0000313" key="1">
    <source>
        <dbReference type="EMBL" id="KAK7052761.1"/>
    </source>
</evidence>
<name>A0AAW0DN31_9AGAR</name>